<evidence type="ECO:0000259" key="6">
    <source>
        <dbReference type="PROSITE" id="PS51935"/>
    </source>
</evidence>
<feature type="domain" description="NlpC/P60" evidence="6">
    <location>
        <begin position="106"/>
        <end position="230"/>
    </location>
</feature>
<comment type="similarity">
    <text evidence="1">Belongs to the peptidase C40 family.</text>
</comment>
<dbReference type="InterPro" id="IPR038765">
    <property type="entry name" value="Papain-like_cys_pep_sf"/>
</dbReference>
<dbReference type="OrthoDB" id="9807055at2"/>
<keyword evidence="8" id="KW-1185">Reference proteome</keyword>
<dbReference type="Pfam" id="PF00877">
    <property type="entry name" value="NLPC_P60"/>
    <property type="match status" value="1"/>
</dbReference>
<dbReference type="PANTHER" id="PTHR47053">
    <property type="entry name" value="MUREIN DD-ENDOPEPTIDASE MEPH-RELATED"/>
    <property type="match status" value="1"/>
</dbReference>
<keyword evidence="3" id="KW-0378">Hydrolase</keyword>
<evidence type="ECO:0000256" key="3">
    <source>
        <dbReference type="ARBA" id="ARBA00022801"/>
    </source>
</evidence>
<proteinExistence type="inferred from homology"/>
<feature type="chain" id="PRO_5002463460" description="NlpC/P60 domain-containing protein" evidence="5">
    <location>
        <begin position="25"/>
        <end position="235"/>
    </location>
</feature>
<dbReference type="RefSeq" id="WP_045827926.1">
    <property type="nucleotide sequence ID" value="NZ_JZRB01000003.1"/>
</dbReference>
<accession>A0A0F3L0S2</accession>
<sequence length="235" mass="24747">MHFKRLTALALATCCIAAVTPAIADTVQAPQGLDQSASLLLTDLPTFAPASGLAQSIIPDAAALVAPKATVASAQAEQEADAVDADDDDDSLVAAATAKLAGHVDGHAREALLSFAMKLRDIRYHRGGRTPSAGFDCSGFVRYVFAHSIGLDLPTNSASQFLAGLSVKRNEMKTGDLVFFRTRGKAISHVGIYIDNGQFIHSPSAGKTVRVDSLNEAYWSKHFAGAKRPEGIAKI</sequence>
<gene>
    <name evidence="7" type="ORF">VI08_02425</name>
</gene>
<dbReference type="InterPro" id="IPR051202">
    <property type="entry name" value="Peptidase_C40"/>
</dbReference>
<keyword evidence="5" id="KW-0732">Signal</keyword>
<keyword evidence="2" id="KW-0645">Protease</keyword>
<feature type="signal peptide" evidence="5">
    <location>
        <begin position="1"/>
        <end position="24"/>
    </location>
</feature>
<dbReference type="PROSITE" id="PS51935">
    <property type="entry name" value="NLPC_P60"/>
    <property type="match status" value="1"/>
</dbReference>
<reference evidence="7 8" key="1">
    <citation type="submission" date="2015-03" db="EMBL/GenBank/DDBJ databases">
        <title>Draft genome sequence of Luteibacter yeojuensis strain SU11.</title>
        <authorList>
            <person name="Sulaiman J."/>
            <person name="Priya K."/>
            <person name="Chan K.-G."/>
        </authorList>
    </citation>
    <scope>NUCLEOTIDE SEQUENCE [LARGE SCALE GENOMIC DNA]</scope>
    <source>
        <strain evidence="7 8">SU11</strain>
    </source>
</reference>
<dbReference type="AlphaFoldDB" id="A0A0F3L0S2"/>
<dbReference type="GO" id="GO:0006508">
    <property type="term" value="P:proteolysis"/>
    <property type="evidence" value="ECO:0007669"/>
    <property type="project" value="UniProtKB-KW"/>
</dbReference>
<dbReference type="PATRIC" id="fig|345309.4.peg.2345"/>
<dbReference type="InterPro" id="IPR000064">
    <property type="entry name" value="NLP_P60_dom"/>
</dbReference>
<dbReference type="EMBL" id="JZRB01000003">
    <property type="protein sequence ID" value="KJV37053.1"/>
    <property type="molecule type" value="Genomic_DNA"/>
</dbReference>
<comment type="caution">
    <text evidence="7">The sequence shown here is derived from an EMBL/GenBank/DDBJ whole genome shotgun (WGS) entry which is preliminary data.</text>
</comment>
<protein>
    <recommendedName>
        <fullName evidence="6">NlpC/P60 domain-containing protein</fullName>
    </recommendedName>
</protein>
<evidence type="ECO:0000256" key="1">
    <source>
        <dbReference type="ARBA" id="ARBA00007074"/>
    </source>
</evidence>
<organism evidence="7 8">
    <name type="scientific">Luteibacter yeojuensis</name>
    <dbReference type="NCBI Taxonomy" id="345309"/>
    <lineage>
        <taxon>Bacteria</taxon>
        <taxon>Pseudomonadati</taxon>
        <taxon>Pseudomonadota</taxon>
        <taxon>Gammaproteobacteria</taxon>
        <taxon>Lysobacterales</taxon>
        <taxon>Rhodanobacteraceae</taxon>
        <taxon>Luteibacter</taxon>
    </lineage>
</organism>
<evidence type="ECO:0000256" key="2">
    <source>
        <dbReference type="ARBA" id="ARBA00022670"/>
    </source>
</evidence>
<evidence type="ECO:0000313" key="8">
    <source>
        <dbReference type="Proteomes" id="UP000033651"/>
    </source>
</evidence>
<dbReference type="Proteomes" id="UP000033651">
    <property type="component" value="Unassembled WGS sequence"/>
</dbReference>
<dbReference type="Gene3D" id="3.90.1720.10">
    <property type="entry name" value="endopeptidase domain like (from Nostoc punctiforme)"/>
    <property type="match status" value="1"/>
</dbReference>
<evidence type="ECO:0000256" key="5">
    <source>
        <dbReference type="SAM" id="SignalP"/>
    </source>
</evidence>
<dbReference type="GO" id="GO:0008234">
    <property type="term" value="F:cysteine-type peptidase activity"/>
    <property type="evidence" value="ECO:0007669"/>
    <property type="project" value="UniProtKB-KW"/>
</dbReference>
<name>A0A0F3L0S2_9GAMM</name>
<dbReference type="PANTHER" id="PTHR47053:SF1">
    <property type="entry name" value="MUREIN DD-ENDOPEPTIDASE MEPH-RELATED"/>
    <property type="match status" value="1"/>
</dbReference>
<evidence type="ECO:0000313" key="7">
    <source>
        <dbReference type="EMBL" id="KJV37053.1"/>
    </source>
</evidence>
<dbReference type="SUPFAM" id="SSF54001">
    <property type="entry name" value="Cysteine proteinases"/>
    <property type="match status" value="1"/>
</dbReference>
<evidence type="ECO:0000256" key="4">
    <source>
        <dbReference type="ARBA" id="ARBA00022807"/>
    </source>
</evidence>
<keyword evidence="4" id="KW-0788">Thiol protease</keyword>